<dbReference type="RefSeq" id="WP_134436349.1">
    <property type="nucleotide sequence ID" value="NZ_SOML01000005.1"/>
</dbReference>
<dbReference type="InterPro" id="IPR036691">
    <property type="entry name" value="Endo/exonu/phosph_ase_sf"/>
</dbReference>
<keyword evidence="3" id="KW-0378">Hydrolase</keyword>
<feature type="signal peptide" evidence="1">
    <location>
        <begin position="1"/>
        <end position="22"/>
    </location>
</feature>
<evidence type="ECO:0000256" key="1">
    <source>
        <dbReference type="SAM" id="SignalP"/>
    </source>
</evidence>
<keyword evidence="3" id="KW-0269">Exonuclease</keyword>
<dbReference type="GO" id="GO:0004519">
    <property type="term" value="F:endonuclease activity"/>
    <property type="evidence" value="ECO:0007669"/>
    <property type="project" value="UniProtKB-KW"/>
</dbReference>
<gene>
    <name evidence="3" type="ORF">E2605_10000</name>
</gene>
<feature type="domain" description="Endonuclease/exonuclease/phosphatase" evidence="2">
    <location>
        <begin position="26"/>
        <end position="261"/>
    </location>
</feature>
<organism evidence="3 4">
    <name type="scientific">Dysgonomonas capnocytophagoides</name>
    <dbReference type="NCBI Taxonomy" id="45254"/>
    <lineage>
        <taxon>Bacteria</taxon>
        <taxon>Pseudomonadati</taxon>
        <taxon>Bacteroidota</taxon>
        <taxon>Bacteroidia</taxon>
        <taxon>Bacteroidales</taxon>
        <taxon>Dysgonomonadaceae</taxon>
        <taxon>Dysgonomonas</taxon>
    </lineage>
</organism>
<accession>A0A4Y8L7L2</accession>
<dbReference type="PANTHER" id="PTHR12121:SF36">
    <property type="entry name" value="ENDONUCLEASE_EXONUCLEASE_PHOSPHATASE DOMAIN-CONTAINING PROTEIN"/>
    <property type="match status" value="1"/>
</dbReference>
<dbReference type="EMBL" id="SOML01000005">
    <property type="protein sequence ID" value="TFD96486.1"/>
    <property type="molecule type" value="Genomic_DNA"/>
</dbReference>
<reference evidence="3 4" key="1">
    <citation type="submission" date="2019-03" db="EMBL/GenBank/DDBJ databases">
        <title>San Antonio Military Medical Center submission to MRSN (WRAIR), pending publication.</title>
        <authorList>
            <person name="Blyth D.M."/>
            <person name="Mccarthy S.L."/>
            <person name="Schall S.E."/>
            <person name="Stam J.A."/>
            <person name="Ong A.C."/>
            <person name="Mcgann P.T."/>
        </authorList>
    </citation>
    <scope>NUCLEOTIDE SEQUENCE [LARGE SCALE GENOMIC DNA]</scope>
    <source>
        <strain evidence="3 4">MRSN571793</strain>
    </source>
</reference>
<sequence length="309" mass="35398">MRKSFFSFVAVVFCVFCLNAQSLTVATFNVRNDSNTEDAKNGNGWSQRYPYIAQMILFNGFDVFGAQEVLHHQLNDLLGSLPGYDYIGVGRDDGKTAGEYAPIFYKKEKVELIKTGNFWLSQQTELPNKGWDAVLPRICTWGEFKDKDGKFRFWFFNLHMDHVGVIARQESAKLVLSKIKEMCGNDPVILTGDFNVDQTHESYRLLNESGVLNDSFEKAQIRYALNGTFNAWDPDLKTDSRIDHVFVTNSFVVNKYGVLTDTYRSPRIDSKTVQSGNFPKEVSLKEYDARLLSDHFPVRVELTFDKKKK</sequence>
<dbReference type="GO" id="GO:0000175">
    <property type="term" value="F:3'-5'-RNA exonuclease activity"/>
    <property type="evidence" value="ECO:0007669"/>
    <property type="project" value="TreeGrafter"/>
</dbReference>
<dbReference type="InterPro" id="IPR050410">
    <property type="entry name" value="CCR4/nocturin_mRNA_transcr"/>
</dbReference>
<keyword evidence="3" id="KW-0255">Endonuclease</keyword>
<name>A0A4Y8L7L2_9BACT</name>
<dbReference type="STRING" id="1121485.GCA_000426485_01894"/>
<keyword evidence="1" id="KW-0732">Signal</keyword>
<protein>
    <submittedName>
        <fullName evidence="3">Endonuclease/exonuclease/phosphatase family protein</fullName>
    </submittedName>
</protein>
<evidence type="ECO:0000313" key="4">
    <source>
        <dbReference type="Proteomes" id="UP000297861"/>
    </source>
</evidence>
<dbReference type="Proteomes" id="UP000297861">
    <property type="component" value="Unassembled WGS sequence"/>
</dbReference>
<keyword evidence="3" id="KW-0540">Nuclease</keyword>
<proteinExistence type="predicted"/>
<dbReference type="InterPro" id="IPR005135">
    <property type="entry name" value="Endo/exonuclease/phosphatase"/>
</dbReference>
<feature type="chain" id="PRO_5021253325" evidence="1">
    <location>
        <begin position="23"/>
        <end position="309"/>
    </location>
</feature>
<dbReference type="CDD" id="cd09083">
    <property type="entry name" value="EEP-1"/>
    <property type="match status" value="1"/>
</dbReference>
<dbReference type="AlphaFoldDB" id="A0A4Y8L7L2"/>
<evidence type="ECO:0000259" key="2">
    <source>
        <dbReference type="Pfam" id="PF03372"/>
    </source>
</evidence>
<dbReference type="OrthoDB" id="9793162at2"/>
<dbReference type="Pfam" id="PF03372">
    <property type="entry name" value="Exo_endo_phos"/>
    <property type="match status" value="1"/>
</dbReference>
<dbReference type="SUPFAM" id="SSF56219">
    <property type="entry name" value="DNase I-like"/>
    <property type="match status" value="1"/>
</dbReference>
<comment type="caution">
    <text evidence="3">The sequence shown here is derived from an EMBL/GenBank/DDBJ whole genome shotgun (WGS) entry which is preliminary data.</text>
</comment>
<dbReference type="PANTHER" id="PTHR12121">
    <property type="entry name" value="CARBON CATABOLITE REPRESSOR PROTEIN 4"/>
    <property type="match status" value="1"/>
</dbReference>
<keyword evidence="4" id="KW-1185">Reference proteome</keyword>
<dbReference type="Gene3D" id="3.60.10.10">
    <property type="entry name" value="Endonuclease/exonuclease/phosphatase"/>
    <property type="match status" value="1"/>
</dbReference>
<evidence type="ECO:0000313" key="3">
    <source>
        <dbReference type="EMBL" id="TFD96486.1"/>
    </source>
</evidence>